<comment type="subcellular location">
    <subcellularLocation>
        <location evidence="1">Membrane</location>
        <topology evidence="1">Multi-pass membrane protein</topology>
    </subcellularLocation>
</comment>
<dbReference type="PROSITE" id="PS50929">
    <property type="entry name" value="ABC_TM1F"/>
    <property type="match status" value="1"/>
</dbReference>
<gene>
    <name evidence="7" type="ORF">K2173_006529</name>
</gene>
<evidence type="ECO:0000256" key="4">
    <source>
        <dbReference type="ARBA" id="ARBA00023136"/>
    </source>
</evidence>
<dbReference type="GO" id="GO:0005886">
    <property type="term" value="C:plasma membrane"/>
    <property type="evidence" value="ECO:0007669"/>
    <property type="project" value="TreeGrafter"/>
</dbReference>
<reference evidence="7 8" key="1">
    <citation type="submission" date="2021-09" db="EMBL/GenBank/DDBJ databases">
        <title>Genomic insights and catalytic innovation underlie evolution of tropane alkaloids biosynthesis.</title>
        <authorList>
            <person name="Wang Y.-J."/>
            <person name="Tian T."/>
            <person name="Huang J.-P."/>
            <person name="Huang S.-X."/>
        </authorList>
    </citation>
    <scope>NUCLEOTIDE SEQUENCE [LARGE SCALE GENOMIC DNA]</scope>
    <source>
        <strain evidence="7">KIB-2018</strain>
        <tissue evidence="7">Leaf</tissue>
    </source>
</reference>
<dbReference type="PANTHER" id="PTHR24222">
    <property type="entry name" value="ABC TRANSPORTER B FAMILY"/>
    <property type="match status" value="1"/>
</dbReference>
<evidence type="ECO:0000256" key="5">
    <source>
        <dbReference type="SAM" id="Phobius"/>
    </source>
</evidence>
<keyword evidence="3 5" id="KW-1133">Transmembrane helix</keyword>
<dbReference type="AlphaFoldDB" id="A0AAV8T5E5"/>
<dbReference type="PANTHER" id="PTHR24222:SF63">
    <property type="entry name" value="ATP BINDING CASSETTE SUBFAMILY B"/>
    <property type="match status" value="1"/>
</dbReference>
<protein>
    <recommendedName>
        <fullName evidence="6">ABC transmembrane type-1 domain-containing protein</fullName>
    </recommendedName>
</protein>
<dbReference type="SUPFAM" id="SSF90123">
    <property type="entry name" value="ABC transporter transmembrane region"/>
    <property type="match status" value="1"/>
</dbReference>
<feature type="transmembrane region" description="Helical" evidence="5">
    <location>
        <begin position="103"/>
        <end position="125"/>
    </location>
</feature>
<dbReference type="GO" id="GO:0005524">
    <property type="term" value="F:ATP binding"/>
    <property type="evidence" value="ECO:0007669"/>
    <property type="project" value="InterPro"/>
</dbReference>
<evidence type="ECO:0000313" key="7">
    <source>
        <dbReference type="EMBL" id="KAJ8761927.1"/>
    </source>
</evidence>
<evidence type="ECO:0000256" key="2">
    <source>
        <dbReference type="ARBA" id="ARBA00022692"/>
    </source>
</evidence>
<dbReference type="EMBL" id="JAIWQS010000006">
    <property type="protein sequence ID" value="KAJ8761927.1"/>
    <property type="molecule type" value="Genomic_DNA"/>
</dbReference>
<sequence length="158" mass="16737">MAAEVGKFIQLMTTFISGFVIAFIKGWRLAVVLLSCIPVLALAGGVMGTTMTKMATIVQASYAEAGNVVEQTVGGIRTVVSFTGEKHATGRYNEKLKTAYKAAVLQGLASGLGMGVIMFIVYSSYGLATWYGSKLIIEKGYNGGNLITVIFNLMTSGM</sequence>
<comment type="caution">
    <text evidence="7">The sequence shown here is derived from an EMBL/GenBank/DDBJ whole genome shotgun (WGS) entry which is preliminary data.</text>
</comment>
<name>A0AAV8T5E5_9ROSI</name>
<proteinExistence type="predicted"/>
<dbReference type="Pfam" id="PF00664">
    <property type="entry name" value="ABC_membrane"/>
    <property type="match status" value="1"/>
</dbReference>
<keyword evidence="4 5" id="KW-0472">Membrane</keyword>
<feature type="domain" description="ABC transmembrane type-1" evidence="6">
    <location>
        <begin position="1"/>
        <end position="158"/>
    </location>
</feature>
<dbReference type="GO" id="GO:0140359">
    <property type="term" value="F:ABC-type transporter activity"/>
    <property type="evidence" value="ECO:0007669"/>
    <property type="project" value="InterPro"/>
</dbReference>
<evidence type="ECO:0000259" key="6">
    <source>
        <dbReference type="PROSITE" id="PS50929"/>
    </source>
</evidence>
<evidence type="ECO:0000313" key="8">
    <source>
        <dbReference type="Proteomes" id="UP001159364"/>
    </source>
</evidence>
<dbReference type="InterPro" id="IPR036640">
    <property type="entry name" value="ABC1_TM_sf"/>
</dbReference>
<evidence type="ECO:0000256" key="3">
    <source>
        <dbReference type="ARBA" id="ARBA00022989"/>
    </source>
</evidence>
<dbReference type="CDD" id="cd18577">
    <property type="entry name" value="ABC_6TM_Pgp_ABCB1_D1_like"/>
    <property type="match status" value="1"/>
</dbReference>
<feature type="transmembrane region" description="Helical" evidence="5">
    <location>
        <begin position="30"/>
        <end position="49"/>
    </location>
</feature>
<dbReference type="InterPro" id="IPR011527">
    <property type="entry name" value="ABC1_TM_dom"/>
</dbReference>
<feature type="transmembrane region" description="Helical" evidence="5">
    <location>
        <begin position="7"/>
        <end position="24"/>
    </location>
</feature>
<dbReference type="Proteomes" id="UP001159364">
    <property type="component" value="Linkage Group LG06"/>
</dbReference>
<keyword evidence="2 5" id="KW-0812">Transmembrane</keyword>
<organism evidence="7 8">
    <name type="scientific">Erythroxylum novogranatense</name>
    <dbReference type="NCBI Taxonomy" id="1862640"/>
    <lineage>
        <taxon>Eukaryota</taxon>
        <taxon>Viridiplantae</taxon>
        <taxon>Streptophyta</taxon>
        <taxon>Embryophyta</taxon>
        <taxon>Tracheophyta</taxon>
        <taxon>Spermatophyta</taxon>
        <taxon>Magnoliopsida</taxon>
        <taxon>eudicotyledons</taxon>
        <taxon>Gunneridae</taxon>
        <taxon>Pentapetalae</taxon>
        <taxon>rosids</taxon>
        <taxon>fabids</taxon>
        <taxon>Malpighiales</taxon>
        <taxon>Erythroxylaceae</taxon>
        <taxon>Erythroxylum</taxon>
    </lineage>
</organism>
<dbReference type="InterPro" id="IPR039421">
    <property type="entry name" value="Type_1_exporter"/>
</dbReference>
<dbReference type="Gene3D" id="1.20.1560.10">
    <property type="entry name" value="ABC transporter type 1, transmembrane domain"/>
    <property type="match status" value="1"/>
</dbReference>
<keyword evidence="8" id="KW-1185">Reference proteome</keyword>
<evidence type="ECO:0000256" key="1">
    <source>
        <dbReference type="ARBA" id="ARBA00004141"/>
    </source>
</evidence>
<accession>A0AAV8T5E5</accession>